<proteinExistence type="predicted"/>
<accession>A0ABV2QGR9</accession>
<keyword evidence="3" id="KW-0804">Transcription</keyword>
<dbReference type="InterPro" id="IPR036388">
    <property type="entry name" value="WH-like_DNA-bd_sf"/>
</dbReference>
<dbReference type="RefSeq" id="WP_354448217.1">
    <property type="nucleotide sequence ID" value="NZ_JBEPSH010000011.1"/>
</dbReference>
<dbReference type="GO" id="GO:0003677">
    <property type="term" value="F:DNA binding"/>
    <property type="evidence" value="ECO:0007669"/>
    <property type="project" value="UniProtKB-KW"/>
</dbReference>
<comment type="caution">
    <text evidence="5">The sequence shown here is derived from an EMBL/GenBank/DDBJ whole genome shotgun (WGS) entry which is preliminary data.</text>
</comment>
<keyword evidence="6" id="KW-1185">Reference proteome</keyword>
<organism evidence="5 6">
    <name type="scientific">Ottowia thiooxydans</name>
    <dbReference type="NCBI Taxonomy" id="219182"/>
    <lineage>
        <taxon>Bacteria</taxon>
        <taxon>Pseudomonadati</taxon>
        <taxon>Pseudomonadota</taxon>
        <taxon>Betaproteobacteria</taxon>
        <taxon>Burkholderiales</taxon>
        <taxon>Comamonadaceae</taxon>
        <taxon>Ottowia</taxon>
    </lineage>
</organism>
<dbReference type="InterPro" id="IPR036390">
    <property type="entry name" value="WH_DNA-bd_sf"/>
</dbReference>
<dbReference type="EMBL" id="JBEPSH010000011">
    <property type="protein sequence ID" value="MET4579795.1"/>
    <property type="molecule type" value="Genomic_DNA"/>
</dbReference>
<dbReference type="SMART" id="SM00347">
    <property type="entry name" value="HTH_MARR"/>
    <property type="match status" value="1"/>
</dbReference>
<dbReference type="Pfam" id="PF12802">
    <property type="entry name" value="MarR_2"/>
    <property type="match status" value="1"/>
</dbReference>
<dbReference type="SUPFAM" id="SSF46785">
    <property type="entry name" value="Winged helix' DNA-binding domain"/>
    <property type="match status" value="1"/>
</dbReference>
<protein>
    <submittedName>
        <fullName evidence="5">DNA-binding MarR family transcriptional regulator</fullName>
    </submittedName>
</protein>
<evidence type="ECO:0000256" key="1">
    <source>
        <dbReference type="ARBA" id="ARBA00023015"/>
    </source>
</evidence>
<keyword evidence="1" id="KW-0805">Transcription regulation</keyword>
<sequence length="167" mass="18868">MTLSRNHVLPDGILRLDDWLPYQCSVITNRVSSMLARMYFEEFGIGVAEWRLVANLGSFSPMSAKQLSETTAMDQVSVTRALNLLVEKKLVSRRVDGKDRRKVVLRLTKSGIEAYGRVVPLAQAIERELTSTLTPEELETVHSAMKILVVRANVALDNNRDWRELLA</sequence>
<evidence type="ECO:0000313" key="5">
    <source>
        <dbReference type="EMBL" id="MET4579795.1"/>
    </source>
</evidence>
<dbReference type="PANTHER" id="PTHR42756:SF1">
    <property type="entry name" value="TRANSCRIPTIONAL REPRESSOR OF EMRAB OPERON"/>
    <property type="match status" value="1"/>
</dbReference>
<feature type="domain" description="HTH marR-type" evidence="4">
    <location>
        <begin position="17"/>
        <end position="150"/>
    </location>
</feature>
<gene>
    <name evidence="5" type="ORF">ABIE13_004932</name>
</gene>
<evidence type="ECO:0000256" key="2">
    <source>
        <dbReference type="ARBA" id="ARBA00023125"/>
    </source>
</evidence>
<dbReference type="PROSITE" id="PS50995">
    <property type="entry name" value="HTH_MARR_2"/>
    <property type="match status" value="1"/>
</dbReference>
<keyword evidence="2 5" id="KW-0238">DNA-binding</keyword>
<dbReference type="PRINTS" id="PR00598">
    <property type="entry name" value="HTHMARR"/>
</dbReference>
<dbReference type="Proteomes" id="UP001549320">
    <property type="component" value="Unassembled WGS sequence"/>
</dbReference>
<reference evidence="5 6" key="1">
    <citation type="submission" date="2024-06" db="EMBL/GenBank/DDBJ databases">
        <title>Sorghum-associated microbial communities from plants grown in Nebraska, USA.</title>
        <authorList>
            <person name="Schachtman D."/>
        </authorList>
    </citation>
    <scope>NUCLEOTIDE SEQUENCE [LARGE SCALE GENOMIC DNA]</scope>
    <source>
        <strain evidence="5 6">2709</strain>
    </source>
</reference>
<dbReference type="Gene3D" id="1.10.10.10">
    <property type="entry name" value="Winged helix-like DNA-binding domain superfamily/Winged helix DNA-binding domain"/>
    <property type="match status" value="1"/>
</dbReference>
<dbReference type="PANTHER" id="PTHR42756">
    <property type="entry name" value="TRANSCRIPTIONAL REGULATOR, MARR"/>
    <property type="match status" value="1"/>
</dbReference>
<name>A0ABV2QGR9_9BURK</name>
<evidence type="ECO:0000313" key="6">
    <source>
        <dbReference type="Proteomes" id="UP001549320"/>
    </source>
</evidence>
<dbReference type="InterPro" id="IPR000835">
    <property type="entry name" value="HTH_MarR-typ"/>
</dbReference>
<evidence type="ECO:0000256" key="3">
    <source>
        <dbReference type="ARBA" id="ARBA00023163"/>
    </source>
</evidence>
<evidence type="ECO:0000259" key="4">
    <source>
        <dbReference type="PROSITE" id="PS50995"/>
    </source>
</evidence>